<dbReference type="AlphaFoldDB" id="A0A2T4J9M0"/>
<dbReference type="Gene3D" id="1.10.287.1120">
    <property type="entry name" value="Bipartite methylase S protein"/>
    <property type="match status" value="1"/>
</dbReference>
<comment type="similarity">
    <text evidence="1">Belongs to the type-I restriction system S methylase family.</text>
</comment>
<keyword evidence="7" id="KW-1185">Reference proteome</keyword>
<evidence type="ECO:0000256" key="2">
    <source>
        <dbReference type="ARBA" id="ARBA00022747"/>
    </source>
</evidence>
<reference evidence="6 7" key="1">
    <citation type="submission" date="2018-03" db="EMBL/GenBank/DDBJ databases">
        <title>Rhodobacter blasticus.</title>
        <authorList>
            <person name="Meyer T.E."/>
            <person name="Miller S."/>
            <person name="Lodha T."/>
            <person name="Gandham S."/>
            <person name="Chintalapati S."/>
            <person name="Chintalapati V.R."/>
        </authorList>
    </citation>
    <scope>NUCLEOTIDE SEQUENCE [LARGE SCALE GENOMIC DNA]</scope>
    <source>
        <strain evidence="6 7">DSM 2131</strain>
    </source>
</reference>
<dbReference type="CDD" id="cd17273">
    <property type="entry name" value="RMtype1_S_EcoJA69PI-TRD1-CR1_like"/>
    <property type="match status" value="1"/>
</dbReference>
<proteinExistence type="inferred from homology"/>
<evidence type="ECO:0000256" key="3">
    <source>
        <dbReference type="ARBA" id="ARBA00023125"/>
    </source>
</evidence>
<dbReference type="Pfam" id="PF01420">
    <property type="entry name" value="Methylase_S"/>
    <property type="match status" value="2"/>
</dbReference>
<organism evidence="6 7">
    <name type="scientific">Fuscovulum blasticum DSM 2131</name>
    <dbReference type="NCBI Taxonomy" id="1188250"/>
    <lineage>
        <taxon>Bacteria</taxon>
        <taxon>Pseudomonadati</taxon>
        <taxon>Pseudomonadota</taxon>
        <taxon>Alphaproteobacteria</taxon>
        <taxon>Rhodobacterales</taxon>
        <taxon>Paracoccaceae</taxon>
        <taxon>Pseudogemmobacter</taxon>
    </lineage>
</organism>
<dbReference type="EMBL" id="PZKE01000007">
    <property type="protein sequence ID" value="PTE14528.1"/>
    <property type="molecule type" value="Genomic_DNA"/>
</dbReference>
<dbReference type="Proteomes" id="UP000241362">
    <property type="component" value="Unassembled WGS sequence"/>
</dbReference>
<dbReference type="PANTHER" id="PTHR30408:SF12">
    <property type="entry name" value="TYPE I RESTRICTION ENZYME MJAVIII SPECIFICITY SUBUNIT"/>
    <property type="match status" value="1"/>
</dbReference>
<name>A0A2T4J9M0_FUSBL</name>
<feature type="domain" description="Type I restriction modification DNA specificity" evidence="5">
    <location>
        <begin position="11"/>
        <end position="182"/>
    </location>
</feature>
<evidence type="ECO:0000259" key="5">
    <source>
        <dbReference type="Pfam" id="PF01420"/>
    </source>
</evidence>
<feature type="coiled-coil region" evidence="4">
    <location>
        <begin position="377"/>
        <end position="404"/>
    </location>
</feature>
<evidence type="ECO:0000256" key="1">
    <source>
        <dbReference type="ARBA" id="ARBA00010923"/>
    </source>
</evidence>
<dbReference type="GO" id="GO:0009307">
    <property type="term" value="P:DNA restriction-modification system"/>
    <property type="evidence" value="ECO:0007669"/>
    <property type="project" value="UniProtKB-KW"/>
</dbReference>
<accession>A0A2T4J9M0</accession>
<keyword evidence="4" id="KW-0175">Coiled coil</keyword>
<evidence type="ECO:0000256" key="4">
    <source>
        <dbReference type="SAM" id="Coils"/>
    </source>
</evidence>
<keyword evidence="2" id="KW-0680">Restriction system</keyword>
<dbReference type="PANTHER" id="PTHR30408">
    <property type="entry name" value="TYPE-1 RESTRICTION ENZYME ECOKI SPECIFICITY PROTEIN"/>
    <property type="match status" value="1"/>
</dbReference>
<dbReference type="SUPFAM" id="SSF116734">
    <property type="entry name" value="DNA methylase specificity domain"/>
    <property type="match status" value="2"/>
</dbReference>
<sequence length="413" mass="44955">MVEVSTPPPLPRGWSCRHIGDVCTIFGRIGFRGYTVEDIVPEGQGAISLSPSNIQRSTLILEKCTFISWEKWEESPEIKIENGDILIVKTGSTVGKTALVKNLTEPATLNPQLVVLKKRRINETFLGYVAASENFQNQLASTAVGGALPTLSQKEIASYVFLCPNDPNEQQAIAAALSDADGVVAGLERVIAKKRLIKQGAMQDLLTARRRLPGFSGEWEAATLSELADIRSGGTPSTSDATLWDGDIAWVTPTDITALDGRKFLSGTTRTISRAGLRQSSAELLPEGTIVMTSRATIGECVISAIPLTTNQGFKNFIPKDRADRDFLYYLLMSQKKGFIELCSGSTFLEIGKTQLTGYTVRVPETKKEQEAIAAVLSDMDAEIQTLESRLAKARAVKEGMMQNLLTGRVRLV</sequence>
<protein>
    <recommendedName>
        <fullName evidence="5">Type I restriction modification DNA specificity domain-containing protein</fullName>
    </recommendedName>
</protein>
<evidence type="ECO:0000313" key="6">
    <source>
        <dbReference type="EMBL" id="PTE14528.1"/>
    </source>
</evidence>
<gene>
    <name evidence="6" type="ORF">C5F44_09125</name>
</gene>
<dbReference type="InterPro" id="IPR052021">
    <property type="entry name" value="Type-I_RS_S_subunit"/>
</dbReference>
<comment type="caution">
    <text evidence="6">The sequence shown here is derived from an EMBL/GenBank/DDBJ whole genome shotgun (WGS) entry which is preliminary data.</text>
</comment>
<dbReference type="Gene3D" id="3.90.220.20">
    <property type="entry name" value="DNA methylase specificity domains"/>
    <property type="match status" value="2"/>
</dbReference>
<dbReference type="InterPro" id="IPR000055">
    <property type="entry name" value="Restrct_endonuc_typeI_TRD"/>
</dbReference>
<dbReference type="GO" id="GO:0003677">
    <property type="term" value="F:DNA binding"/>
    <property type="evidence" value="ECO:0007669"/>
    <property type="project" value="UniProtKB-KW"/>
</dbReference>
<evidence type="ECO:0000313" key="7">
    <source>
        <dbReference type="Proteomes" id="UP000241362"/>
    </source>
</evidence>
<dbReference type="RefSeq" id="WP_107673218.1">
    <property type="nucleotide sequence ID" value="NZ_PZKE01000007.1"/>
</dbReference>
<keyword evidence="3" id="KW-0238">DNA-binding</keyword>
<feature type="domain" description="Type I restriction modification DNA specificity" evidence="5">
    <location>
        <begin position="218"/>
        <end position="388"/>
    </location>
</feature>
<dbReference type="InterPro" id="IPR044946">
    <property type="entry name" value="Restrct_endonuc_typeI_TRD_sf"/>
</dbReference>